<evidence type="ECO:0000313" key="3">
    <source>
        <dbReference type="Proteomes" id="UP001138793"/>
    </source>
</evidence>
<feature type="transmembrane region" description="Helical" evidence="1">
    <location>
        <begin position="348"/>
        <end position="370"/>
    </location>
</feature>
<feature type="transmembrane region" description="Helical" evidence="1">
    <location>
        <begin position="73"/>
        <end position="98"/>
    </location>
</feature>
<feature type="transmembrane region" description="Helical" evidence="1">
    <location>
        <begin position="110"/>
        <end position="131"/>
    </location>
</feature>
<keyword evidence="3" id="KW-1185">Reference proteome</keyword>
<dbReference type="EMBL" id="JAGGMB010000007">
    <property type="protein sequence ID" value="MBP2078109.1"/>
    <property type="molecule type" value="Genomic_DNA"/>
</dbReference>
<feature type="transmembrane region" description="Helical" evidence="1">
    <location>
        <begin position="143"/>
        <end position="160"/>
    </location>
</feature>
<organism evidence="2 3">
    <name type="scientific">Oceanobacillus polygoni</name>
    <dbReference type="NCBI Taxonomy" id="1235259"/>
    <lineage>
        <taxon>Bacteria</taxon>
        <taxon>Bacillati</taxon>
        <taxon>Bacillota</taxon>
        <taxon>Bacilli</taxon>
        <taxon>Bacillales</taxon>
        <taxon>Bacillaceae</taxon>
        <taxon>Oceanobacillus</taxon>
    </lineage>
</organism>
<comment type="caution">
    <text evidence="2">The sequence shown here is derived from an EMBL/GenBank/DDBJ whole genome shotgun (WGS) entry which is preliminary data.</text>
</comment>
<keyword evidence="1" id="KW-0472">Membrane</keyword>
<gene>
    <name evidence="2" type="ORF">J2Z64_002366</name>
</gene>
<protein>
    <submittedName>
        <fullName evidence="2">Heme/copper-type cytochrome/quinol oxidase subunit 2</fullName>
    </submittedName>
</protein>
<keyword evidence="1" id="KW-0812">Transmembrane</keyword>
<evidence type="ECO:0000313" key="2">
    <source>
        <dbReference type="EMBL" id="MBP2078109.1"/>
    </source>
</evidence>
<feature type="transmembrane region" description="Helical" evidence="1">
    <location>
        <begin position="203"/>
        <end position="223"/>
    </location>
</feature>
<proteinExistence type="predicted"/>
<feature type="transmembrane region" description="Helical" evidence="1">
    <location>
        <begin position="408"/>
        <end position="435"/>
    </location>
</feature>
<name>A0A9X0YT13_9BACI</name>
<reference evidence="2" key="1">
    <citation type="submission" date="2021-03" db="EMBL/GenBank/DDBJ databases">
        <title>Genomic Encyclopedia of Type Strains, Phase IV (KMG-IV): sequencing the most valuable type-strain genomes for metagenomic binning, comparative biology and taxonomic classification.</title>
        <authorList>
            <person name="Goeker M."/>
        </authorList>
    </citation>
    <scope>NUCLEOTIDE SEQUENCE</scope>
    <source>
        <strain evidence="2">DSM 107338</strain>
    </source>
</reference>
<feature type="transmembrane region" description="Helical" evidence="1">
    <location>
        <begin position="376"/>
        <end position="396"/>
    </location>
</feature>
<accession>A0A9X0YT13</accession>
<dbReference type="Proteomes" id="UP001138793">
    <property type="component" value="Unassembled WGS sequence"/>
</dbReference>
<keyword evidence="1" id="KW-1133">Transmembrane helix</keyword>
<feature type="transmembrane region" description="Helical" evidence="1">
    <location>
        <begin position="258"/>
        <end position="279"/>
    </location>
</feature>
<evidence type="ECO:0000256" key="1">
    <source>
        <dbReference type="SAM" id="Phobius"/>
    </source>
</evidence>
<dbReference type="AlphaFoldDB" id="A0A9X0YT13"/>
<feature type="transmembrane region" description="Helical" evidence="1">
    <location>
        <begin position="172"/>
        <end position="191"/>
    </location>
</feature>
<dbReference type="OrthoDB" id="354989at2"/>
<sequence>MSLIKRKHGEEQPYWPLGSYKLRLPFIHYRLETPEIIQGMVLFTAGLSMIEIMTSVMGISYEAALTITIINQFLMLIPSTLGVPFVSGFITALIPLIVVFLQGYDPGPEAIRAVIAVQLILALIFLLFGVSGLGEKVVTKLPASLKAGILIGAGIAAIMTEIEPGGRLSETPITIIVGGVLCLFTMFSIYFRRLSQKNRIIRFIASYGIMPSILIAIFVGKAVGEYNWPKIEWGITVPSFREVWEITPFVIGLPSLDIFIAAIPTAILAYILAYGDIIVGEKVIERANKVRTDEKITYSFSQVHTVTFIRNLLNSLFAPHPGMAGPIFTAGTVSVAERYTFGRKAMDSIYSGTNTMLIAFSIGIFILPLVTFFRPFLPLALSITLILTGYLCITIGMQQVKTEAEMGVAGVMAIVLALYGAAPALIIGFVLYFAIQKTSLFAKGENKQEDQEEQENQDEKNVV</sequence>
<dbReference type="RefSeq" id="WP_149473895.1">
    <property type="nucleotide sequence ID" value="NZ_JAGGMB010000007.1"/>
</dbReference>
<feature type="transmembrane region" description="Helical" evidence="1">
    <location>
        <begin position="36"/>
        <end position="61"/>
    </location>
</feature>